<dbReference type="AlphaFoldDB" id="A0A1I5V5L2"/>
<evidence type="ECO:0000313" key="2">
    <source>
        <dbReference type="Proteomes" id="UP000199356"/>
    </source>
</evidence>
<accession>A0A1I5V5L2</accession>
<proteinExistence type="predicted"/>
<reference evidence="1 2" key="1">
    <citation type="submission" date="2016-10" db="EMBL/GenBank/DDBJ databases">
        <authorList>
            <person name="de Groot N.N."/>
        </authorList>
    </citation>
    <scope>NUCLEOTIDE SEQUENCE [LARGE SCALE GENOMIC DNA]</scope>
    <source>
        <strain evidence="1 2">DSM 19547</strain>
    </source>
</reference>
<sequence>MDVVVLALRRRLPEAPHFQRYEAVHCPYSPQWEGFTCNRPDMVQGMLFASLVYGRTAPRLRTSARPRTAWRTGMGRYGRVRRVMKLPSPRP</sequence>
<evidence type="ECO:0000313" key="1">
    <source>
        <dbReference type="EMBL" id="SFQ02672.1"/>
    </source>
</evidence>
<dbReference type="EMBL" id="FOXA01000027">
    <property type="protein sequence ID" value="SFQ02672.1"/>
    <property type="molecule type" value="Genomic_DNA"/>
</dbReference>
<organism evidence="1 2">
    <name type="scientific">Tranquillimonas alkanivorans</name>
    <dbReference type="NCBI Taxonomy" id="441119"/>
    <lineage>
        <taxon>Bacteria</taxon>
        <taxon>Pseudomonadati</taxon>
        <taxon>Pseudomonadota</taxon>
        <taxon>Alphaproteobacteria</taxon>
        <taxon>Rhodobacterales</taxon>
        <taxon>Roseobacteraceae</taxon>
        <taxon>Tranquillimonas</taxon>
    </lineage>
</organism>
<protein>
    <submittedName>
        <fullName evidence="1">Uncharacterized protein</fullName>
    </submittedName>
</protein>
<gene>
    <name evidence="1" type="ORF">SAMN04488047_12727</name>
</gene>
<keyword evidence="2" id="KW-1185">Reference proteome</keyword>
<name>A0A1I5V5L2_9RHOB</name>
<dbReference type="Proteomes" id="UP000199356">
    <property type="component" value="Unassembled WGS sequence"/>
</dbReference>